<dbReference type="OrthoDB" id="9797538at2"/>
<dbReference type="GO" id="GO:0016491">
    <property type="term" value="F:oxidoreductase activity"/>
    <property type="evidence" value="ECO:0007669"/>
    <property type="project" value="UniProtKB-KW"/>
</dbReference>
<dbReference type="InterPro" id="IPR036291">
    <property type="entry name" value="NAD(P)-bd_dom_sf"/>
</dbReference>
<dbReference type="PANTHER" id="PTHR43899:SF13">
    <property type="entry name" value="RH59310P"/>
    <property type="match status" value="1"/>
</dbReference>
<evidence type="ECO:0000313" key="3">
    <source>
        <dbReference type="EMBL" id="TCO44810.1"/>
    </source>
</evidence>
<comment type="caution">
    <text evidence="3">The sequence shown here is derived from an EMBL/GenBank/DDBJ whole genome shotgun (WGS) entry which is preliminary data.</text>
</comment>
<dbReference type="Gene3D" id="3.40.50.720">
    <property type="entry name" value="NAD(P)-binding Rossmann-like Domain"/>
    <property type="match status" value="1"/>
</dbReference>
<accession>A0A4V2S3M6</accession>
<dbReference type="Proteomes" id="UP000295680">
    <property type="component" value="Unassembled WGS sequence"/>
</dbReference>
<organism evidence="3 4">
    <name type="scientific">Actinocrispum wychmicini</name>
    <dbReference type="NCBI Taxonomy" id="1213861"/>
    <lineage>
        <taxon>Bacteria</taxon>
        <taxon>Bacillati</taxon>
        <taxon>Actinomycetota</taxon>
        <taxon>Actinomycetes</taxon>
        <taxon>Pseudonocardiales</taxon>
        <taxon>Pseudonocardiaceae</taxon>
        <taxon>Actinocrispum</taxon>
    </lineage>
</organism>
<keyword evidence="4" id="KW-1185">Reference proteome</keyword>
<gene>
    <name evidence="3" type="ORF">EV192_12267</name>
</gene>
<dbReference type="PRINTS" id="PR00081">
    <property type="entry name" value="GDHRDH"/>
</dbReference>
<reference evidence="3 4" key="1">
    <citation type="submission" date="2019-03" db="EMBL/GenBank/DDBJ databases">
        <title>Genomic Encyclopedia of Type Strains, Phase IV (KMG-IV): sequencing the most valuable type-strain genomes for metagenomic binning, comparative biology and taxonomic classification.</title>
        <authorList>
            <person name="Goeker M."/>
        </authorList>
    </citation>
    <scope>NUCLEOTIDE SEQUENCE [LARGE SCALE GENOMIC DNA]</scope>
    <source>
        <strain evidence="3 4">DSM 45934</strain>
    </source>
</reference>
<evidence type="ECO:0008006" key="5">
    <source>
        <dbReference type="Google" id="ProtNLM"/>
    </source>
</evidence>
<dbReference type="RefSeq" id="WP_132126307.1">
    <property type="nucleotide sequence ID" value="NZ_SLWS01000022.1"/>
</dbReference>
<proteinExistence type="inferred from homology"/>
<evidence type="ECO:0000313" key="4">
    <source>
        <dbReference type="Proteomes" id="UP000295680"/>
    </source>
</evidence>
<evidence type="ECO:0000256" key="1">
    <source>
        <dbReference type="ARBA" id="ARBA00006484"/>
    </source>
</evidence>
<dbReference type="Pfam" id="PF00106">
    <property type="entry name" value="adh_short"/>
    <property type="match status" value="1"/>
</dbReference>
<comment type="similarity">
    <text evidence="1">Belongs to the short-chain dehydrogenases/reductases (SDR) family.</text>
</comment>
<dbReference type="InterPro" id="IPR002347">
    <property type="entry name" value="SDR_fam"/>
</dbReference>
<sequence>MATLSAYGPWAVITGASSGIGLEFAEQFAAAGLNLVLAARSTDRLAALGRRLSTAHDIDHRVVTVDLGDPEGATSLVDATEDLDVGLLISNAGTGRPGRFLDQDLSDLHDRLTVNATAHLDLAHAFGRRFVQRGSGAMVLVSALGAMHGVPNLAHESASKAYILHLGEALHHELRPAGVQVTVMLPGPVDTPTLDQFGFDRTRMPMRPQSAAAAVRQTIQGLVAGHATVVPDRRLGIITRLTPHRVYTRMNGRMMGQAAATLAAREARKATPERRP</sequence>
<dbReference type="AlphaFoldDB" id="A0A4V2S3M6"/>
<keyword evidence="2" id="KW-0560">Oxidoreductase</keyword>
<dbReference type="SUPFAM" id="SSF51735">
    <property type="entry name" value="NAD(P)-binding Rossmann-fold domains"/>
    <property type="match status" value="1"/>
</dbReference>
<dbReference type="InterPro" id="IPR051019">
    <property type="entry name" value="VLCFA-Steroid_DH"/>
</dbReference>
<name>A0A4V2S3M6_9PSEU</name>
<evidence type="ECO:0000256" key="2">
    <source>
        <dbReference type="ARBA" id="ARBA00023002"/>
    </source>
</evidence>
<dbReference type="PANTHER" id="PTHR43899">
    <property type="entry name" value="RH59310P"/>
    <property type="match status" value="1"/>
</dbReference>
<protein>
    <recommendedName>
        <fullName evidence="5">Short-subunit dehydrogenase</fullName>
    </recommendedName>
</protein>
<dbReference type="EMBL" id="SLWS01000022">
    <property type="protein sequence ID" value="TCO44810.1"/>
    <property type="molecule type" value="Genomic_DNA"/>
</dbReference>
<dbReference type="PIRSF" id="PIRSF000126">
    <property type="entry name" value="11-beta-HSD1"/>
    <property type="match status" value="1"/>
</dbReference>